<dbReference type="PANTHER" id="PTHR30622:SF4">
    <property type="entry name" value="UNDECAPRENYL-DIPHOSPHATASE"/>
    <property type="match status" value="1"/>
</dbReference>
<dbReference type="KEGG" id="amob:HG15A2_13170"/>
<evidence type="ECO:0000256" key="8">
    <source>
        <dbReference type="ARBA" id="ARBA00022989"/>
    </source>
</evidence>
<evidence type="ECO:0000256" key="10">
    <source>
        <dbReference type="ARBA" id="ARBA00023251"/>
    </source>
</evidence>
<evidence type="ECO:0000256" key="1">
    <source>
        <dbReference type="ARBA" id="ARBA00004651"/>
    </source>
</evidence>
<comment type="subcellular location">
    <subcellularLocation>
        <location evidence="1 14">Cell membrane</location>
        <topology evidence="1 14">Multi-pass membrane protein</topology>
    </subcellularLocation>
</comment>
<keyword evidence="14" id="KW-0133">Cell shape</keyword>
<evidence type="ECO:0000256" key="9">
    <source>
        <dbReference type="ARBA" id="ARBA00023136"/>
    </source>
</evidence>
<dbReference type="HAMAP" id="MF_01006">
    <property type="entry name" value="Undec_diphosphatase"/>
    <property type="match status" value="1"/>
</dbReference>
<evidence type="ECO:0000256" key="3">
    <source>
        <dbReference type="ARBA" id="ARBA00012374"/>
    </source>
</evidence>
<evidence type="ECO:0000256" key="5">
    <source>
        <dbReference type="ARBA" id="ARBA00022475"/>
    </source>
</evidence>
<evidence type="ECO:0000256" key="14">
    <source>
        <dbReference type="HAMAP-Rule" id="MF_01006"/>
    </source>
</evidence>
<evidence type="ECO:0000256" key="7">
    <source>
        <dbReference type="ARBA" id="ARBA00022801"/>
    </source>
</evidence>
<feature type="transmembrane region" description="Helical" evidence="14">
    <location>
        <begin position="212"/>
        <end position="233"/>
    </location>
</feature>
<proteinExistence type="inferred from homology"/>
<dbReference type="InterPro" id="IPR003824">
    <property type="entry name" value="UppP"/>
</dbReference>
<keyword evidence="9 14" id="KW-0472">Membrane</keyword>
<gene>
    <name evidence="14 15" type="primary">uppP</name>
    <name evidence="15" type="ORF">HG15A2_13170</name>
</gene>
<sequence>MTTWEIILLAIVQGLTEFLPVSSSGHLVVANALLEAFGSEPVQDLVEVSVVLHLGTLAAVLIFYRKEIVGLLSKDSKAIMPLIVATVPAVIIGLTIKKGLPEHLEKTVLESPLLAGFMFPITAVALWWISRQQPGEGEYTELTPGKALKIGLLQAFALLPGISRSGATIVGGLAMGLKREAAATFAFLMAIPAIGGGGLLEGLEAYQEGTTGTPIGTLLIGFIISMIVGLAALKLVIHWVKAGRLAMFAYYLVPLGVAVVAWRLTSGLH</sequence>
<dbReference type="PANTHER" id="PTHR30622">
    <property type="entry name" value="UNDECAPRENYL-DIPHOSPHATASE"/>
    <property type="match status" value="1"/>
</dbReference>
<keyword evidence="14" id="KW-0961">Cell wall biogenesis/degradation</keyword>
<evidence type="ECO:0000256" key="2">
    <source>
        <dbReference type="ARBA" id="ARBA00010621"/>
    </source>
</evidence>
<evidence type="ECO:0000256" key="6">
    <source>
        <dbReference type="ARBA" id="ARBA00022692"/>
    </source>
</evidence>
<dbReference type="GO" id="GO:0046677">
    <property type="term" value="P:response to antibiotic"/>
    <property type="evidence" value="ECO:0007669"/>
    <property type="project" value="UniProtKB-UniRule"/>
</dbReference>
<dbReference type="RefSeq" id="WP_145058917.1">
    <property type="nucleotide sequence ID" value="NZ_CP036263.1"/>
</dbReference>
<feature type="transmembrane region" description="Helical" evidence="14">
    <location>
        <begin position="150"/>
        <end position="174"/>
    </location>
</feature>
<keyword evidence="16" id="KW-1185">Reference proteome</keyword>
<evidence type="ECO:0000256" key="13">
    <source>
        <dbReference type="ARBA" id="ARBA00047594"/>
    </source>
</evidence>
<keyword evidence="6 14" id="KW-0812">Transmembrane</keyword>
<comment type="similarity">
    <text evidence="2 14">Belongs to the UppP family.</text>
</comment>
<evidence type="ECO:0000256" key="11">
    <source>
        <dbReference type="ARBA" id="ARBA00032707"/>
    </source>
</evidence>
<dbReference type="EC" id="3.6.1.27" evidence="3 14"/>
<reference evidence="15 16" key="1">
    <citation type="submission" date="2019-02" db="EMBL/GenBank/DDBJ databases">
        <title>Deep-cultivation of Planctomycetes and their phenomic and genomic characterization uncovers novel biology.</title>
        <authorList>
            <person name="Wiegand S."/>
            <person name="Jogler M."/>
            <person name="Boedeker C."/>
            <person name="Pinto D."/>
            <person name="Vollmers J."/>
            <person name="Rivas-Marin E."/>
            <person name="Kohn T."/>
            <person name="Peeters S.H."/>
            <person name="Heuer A."/>
            <person name="Rast P."/>
            <person name="Oberbeckmann S."/>
            <person name="Bunk B."/>
            <person name="Jeske O."/>
            <person name="Meyerdierks A."/>
            <person name="Storesund J.E."/>
            <person name="Kallscheuer N."/>
            <person name="Luecker S."/>
            <person name="Lage O.M."/>
            <person name="Pohl T."/>
            <person name="Merkel B.J."/>
            <person name="Hornburger P."/>
            <person name="Mueller R.-W."/>
            <person name="Bruemmer F."/>
            <person name="Labrenz M."/>
            <person name="Spormann A.M."/>
            <person name="Op den Camp H."/>
            <person name="Overmann J."/>
            <person name="Amann R."/>
            <person name="Jetten M.S.M."/>
            <person name="Mascher T."/>
            <person name="Medema M.H."/>
            <person name="Devos D.P."/>
            <person name="Kaster A.-K."/>
            <person name="Ovreas L."/>
            <person name="Rohde M."/>
            <person name="Galperin M.Y."/>
            <person name="Jogler C."/>
        </authorList>
    </citation>
    <scope>NUCLEOTIDE SEQUENCE [LARGE SCALE GENOMIC DNA]</scope>
    <source>
        <strain evidence="15 16">HG15A2</strain>
    </source>
</reference>
<evidence type="ECO:0000313" key="15">
    <source>
        <dbReference type="EMBL" id="QDS98047.1"/>
    </source>
</evidence>
<dbReference type="Pfam" id="PF02673">
    <property type="entry name" value="BacA"/>
    <property type="match status" value="1"/>
</dbReference>
<dbReference type="Proteomes" id="UP000319852">
    <property type="component" value="Chromosome"/>
</dbReference>
<dbReference type="GO" id="GO:0005886">
    <property type="term" value="C:plasma membrane"/>
    <property type="evidence" value="ECO:0007669"/>
    <property type="project" value="UniProtKB-SubCell"/>
</dbReference>
<keyword evidence="8 14" id="KW-1133">Transmembrane helix</keyword>
<comment type="catalytic activity">
    <reaction evidence="13 14">
        <text>di-trans,octa-cis-undecaprenyl diphosphate + H2O = di-trans,octa-cis-undecaprenyl phosphate + phosphate + H(+)</text>
        <dbReference type="Rhea" id="RHEA:28094"/>
        <dbReference type="ChEBI" id="CHEBI:15377"/>
        <dbReference type="ChEBI" id="CHEBI:15378"/>
        <dbReference type="ChEBI" id="CHEBI:43474"/>
        <dbReference type="ChEBI" id="CHEBI:58405"/>
        <dbReference type="ChEBI" id="CHEBI:60392"/>
        <dbReference type="EC" id="3.6.1.27"/>
    </reaction>
</comment>
<name>A0A517MTD9_9BACT</name>
<keyword evidence="10 14" id="KW-0046">Antibiotic resistance</keyword>
<protein>
    <recommendedName>
        <fullName evidence="4 14">Undecaprenyl-diphosphatase</fullName>
        <ecNumber evidence="3 14">3.6.1.27</ecNumber>
    </recommendedName>
    <alternativeName>
        <fullName evidence="12 14">Bacitracin resistance protein</fullName>
    </alternativeName>
    <alternativeName>
        <fullName evidence="11 14">Undecaprenyl pyrophosphate phosphatase</fullName>
    </alternativeName>
</protein>
<evidence type="ECO:0000313" key="16">
    <source>
        <dbReference type="Proteomes" id="UP000319852"/>
    </source>
</evidence>
<dbReference type="OrthoDB" id="9808289at2"/>
<feature type="transmembrane region" description="Helical" evidence="14">
    <location>
        <begin position="45"/>
        <end position="64"/>
    </location>
</feature>
<dbReference type="GO" id="GO:0009252">
    <property type="term" value="P:peptidoglycan biosynthetic process"/>
    <property type="evidence" value="ECO:0007669"/>
    <property type="project" value="UniProtKB-KW"/>
</dbReference>
<feature type="transmembrane region" description="Helical" evidence="14">
    <location>
        <begin position="108"/>
        <end position="130"/>
    </location>
</feature>
<dbReference type="AlphaFoldDB" id="A0A517MTD9"/>
<accession>A0A517MTD9</accession>
<dbReference type="GO" id="GO:0050380">
    <property type="term" value="F:undecaprenyl-diphosphatase activity"/>
    <property type="evidence" value="ECO:0007669"/>
    <property type="project" value="UniProtKB-UniRule"/>
</dbReference>
<comment type="miscellaneous">
    <text evidence="14">Bacitracin is thought to be involved in the inhibition of peptidoglycan synthesis by sequestering undecaprenyl diphosphate, thereby reducing the pool of lipid carrier available.</text>
</comment>
<comment type="function">
    <text evidence="14">Catalyzes the dephosphorylation of undecaprenyl diphosphate (UPP). Confers resistance to bacitracin.</text>
</comment>
<dbReference type="GO" id="GO:0008360">
    <property type="term" value="P:regulation of cell shape"/>
    <property type="evidence" value="ECO:0007669"/>
    <property type="project" value="UniProtKB-KW"/>
</dbReference>
<evidence type="ECO:0000256" key="4">
    <source>
        <dbReference type="ARBA" id="ARBA00021581"/>
    </source>
</evidence>
<feature type="transmembrane region" description="Helical" evidence="14">
    <location>
        <begin position="181"/>
        <end position="200"/>
    </location>
</feature>
<organism evidence="15 16">
    <name type="scientific">Adhaeretor mobilis</name>
    <dbReference type="NCBI Taxonomy" id="1930276"/>
    <lineage>
        <taxon>Bacteria</taxon>
        <taxon>Pseudomonadati</taxon>
        <taxon>Planctomycetota</taxon>
        <taxon>Planctomycetia</taxon>
        <taxon>Pirellulales</taxon>
        <taxon>Lacipirellulaceae</taxon>
        <taxon>Adhaeretor</taxon>
    </lineage>
</organism>
<keyword evidence="7 14" id="KW-0378">Hydrolase</keyword>
<evidence type="ECO:0000256" key="12">
    <source>
        <dbReference type="ARBA" id="ARBA00032932"/>
    </source>
</evidence>
<keyword evidence="14" id="KW-0573">Peptidoglycan synthesis</keyword>
<dbReference type="EMBL" id="CP036263">
    <property type="protein sequence ID" value="QDS98047.1"/>
    <property type="molecule type" value="Genomic_DNA"/>
</dbReference>
<keyword evidence="5 14" id="KW-1003">Cell membrane</keyword>
<feature type="transmembrane region" description="Helical" evidence="14">
    <location>
        <begin position="245"/>
        <end position="264"/>
    </location>
</feature>
<feature type="transmembrane region" description="Helical" evidence="14">
    <location>
        <begin position="76"/>
        <end position="96"/>
    </location>
</feature>
<dbReference type="GO" id="GO:0071555">
    <property type="term" value="P:cell wall organization"/>
    <property type="evidence" value="ECO:0007669"/>
    <property type="project" value="UniProtKB-KW"/>
</dbReference>